<keyword evidence="5 9" id="KW-1133">Transmembrane helix</keyword>
<dbReference type="OMA" id="WEDHNGK"/>
<evidence type="ECO:0000313" key="11">
    <source>
        <dbReference type="Proteomes" id="UP000314986"/>
    </source>
</evidence>
<evidence type="ECO:0000313" key="10">
    <source>
        <dbReference type="Ensembl" id="ENSCMIP00000009909.1"/>
    </source>
</evidence>
<feature type="transmembrane region" description="Helical" evidence="9">
    <location>
        <begin position="51"/>
        <end position="74"/>
    </location>
</feature>
<reference evidence="10" key="4">
    <citation type="submission" date="2025-08" db="UniProtKB">
        <authorList>
            <consortium name="Ensembl"/>
        </authorList>
    </citation>
    <scope>IDENTIFICATION</scope>
</reference>
<evidence type="ECO:0000256" key="5">
    <source>
        <dbReference type="ARBA" id="ARBA00022989"/>
    </source>
</evidence>
<evidence type="ECO:0000256" key="3">
    <source>
        <dbReference type="ARBA" id="ARBA00022448"/>
    </source>
</evidence>
<reference evidence="10" key="5">
    <citation type="submission" date="2025-09" db="UniProtKB">
        <authorList>
            <consortium name="Ensembl"/>
        </authorList>
    </citation>
    <scope>IDENTIFICATION</scope>
</reference>
<keyword evidence="6" id="KW-0406">Ion transport</keyword>
<dbReference type="GO" id="GO:0005261">
    <property type="term" value="F:monoatomic cation channel activity"/>
    <property type="evidence" value="ECO:0007669"/>
    <property type="project" value="TreeGrafter"/>
</dbReference>
<keyword evidence="7 9" id="KW-0472">Membrane</keyword>
<comment type="similarity">
    <text evidence="2">Belongs to the CALHM family.</text>
</comment>
<evidence type="ECO:0000256" key="2">
    <source>
        <dbReference type="ARBA" id="ARBA00008497"/>
    </source>
</evidence>
<reference evidence="11" key="1">
    <citation type="journal article" date="2006" name="Science">
        <title>Ancient noncoding elements conserved in the human genome.</title>
        <authorList>
            <person name="Venkatesh B."/>
            <person name="Kirkness E.F."/>
            <person name="Loh Y.H."/>
            <person name="Halpern A.L."/>
            <person name="Lee A.P."/>
            <person name="Johnson J."/>
            <person name="Dandona N."/>
            <person name="Viswanathan L.D."/>
            <person name="Tay A."/>
            <person name="Venter J.C."/>
            <person name="Strausberg R.L."/>
            <person name="Brenner S."/>
        </authorList>
    </citation>
    <scope>NUCLEOTIDE SEQUENCE [LARGE SCALE GENOMIC DNA]</scope>
</reference>
<dbReference type="GeneTree" id="ENSGT01030000234610"/>
<keyword evidence="3" id="KW-0813">Transport</keyword>
<evidence type="ECO:0000256" key="9">
    <source>
        <dbReference type="SAM" id="Phobius"/>
    </source>
</evidence>
<dbReference type="GO" id="GO:0005886">
    <property type="term" value="C:plasma membrane"/>
    <property type="evidence" value="ECO:0007669"/>
    <property type="project" value="TreeGrafter"/>
</dbReference>
<dbReference type="InParanoid" id="A0A4W3HK82"/>
<keyword evidence="4 9" id="KW-0812">Transmembrane</keyword>
<proteinExistence type="inferred from homology"/>
<dbReference type="PANTHER" id="PTHR32261">
    <property type="entry name" value="CALCIUM HOMEOSTASIS MODULATOR PROTEIN"/>
    <property type="match status" value="1"/>
</dbReference>
<evidence type="ECO:0000256" key="4">
    <source>
        <dbReference type="ARBA" id="ARBA00022692"/>
    </source>
</evidence>
<sequence>MDRVQLMLRYFQSNSESLMNGICGMLALASVRLYSVLNFSCPCLGRYNAGYGLGVMLVPPAMLFLCGLLVNRHWLLAVEEWRRPQGRRRKNEAVVRYLLAAVTQRALLAPLVWILVTLLDGKCLVCAFSGSVDPARFLDLSETTGLDVAAMLARVPCKDLPLDHLPHNKTFPRKAVARYLRCISQALGWSLLLLLMFLAFLARSLKPCFNHVAFVQTRYWSNFLDLEHKVFEEMCSEHARAFARLCVLGFIRDIQPHFTPPCLNPDLQPAEGPHPEQPEGLLNPDQLNVLLRSWFIARPPPEVRSHPLREAVLPLALSRHLRALHRIYCKED</sequence>
<dbReference type="Pfam" id="PF14798">
    <property type="entry name" value="Ca_hom_mod"/>
    <property type="match status" value="1"/>
</dbReference>
<evidence type="ECO:0000256" key="6">
    <source>
        <dbReference type="ARBA" id="ARBA00023065"/>
    </source>
</evidence>
<reference evidence="11" key="2">
    <citation type="journal article" date="2007" name="PLoS Biol.">
        <title>Survey sequencing and comparative analysis of the elephant shark (Callorhinchus milii) genome.</title>
        <authorList>
            <person name="Venkatesh B."/>
            <person name="Kirkness E.F."/>
            <person name="Loh Y.H."/>
            <person name="Halpern A.L."/>
            <person name="Lee A.P."/>
            <person name="Johnson J."/>
            <person name="Dandona N."/>
            <person name="Viswanathan L.D."/>
            <person name="Tay A."/>
            <person name="Venter J.C."/>
            <person name="Strausberg R.L."/>
            <person name="Brenner S."/>
        </authorList>
    </citation>
    <scope>NUCLEOTIDE SEQUENCE [LARGE SCALE GENOMIC DNA]</scope>
</reference>
<keyword evidence="11" id="KW-1185">Reference proteome</keyword>
<feature type="transmembrane region" description="Helical" evidence="9">
    <location>
        <begin position="183"/>
        <end position="202"/>
    </location>
</feature>
<dbReference type="GO" id="GO:1904669">
    <property type="term" value="P:ATP export"/>
    <property type="evidence" value="ECO:0007669"/>
    <property type="project" value="UniProtKB-ARBA"/>
</dbReference>
<dbReference type="PANTHER" id="PTHR32261:SF7">
    <property type="entry name" value="CALCIUM HOMEOSTASIS MODULATOR PROTEIN 3"/>
    <property type="match status" value="1"/>
</dbReference>
<feature type="transmembrane region" description="Helical" evidence="9">
    <location>
        <begin position="94"/>
        <end position="116"/>
    </location>
</feature>
<dbReference type="InterPro" id="IPR029569">
    <property type="entry name" value="CALHM"/>
</dbReference>
<evidence type="ECO:0000256" key="8">
    <source>
        <dbReference type="ARBA" id="ARBA00023303"/>
    </source>
</evidence>
<dbReference type="Proteomes" id="UP000314986">
    <property type="component" value="Unassembled WGS sequence"/>
</dbReference>
<dbReference type="Ensembl" id="ENSCMIT00000010174.1">
    <property type="protein sequence ID" value="ENSCMIP00000009909.1"/>
    <property type="gene ID" value="ENSCMIG00000005224.1"/>
</dbReference>
<comment type="subcellular location">
    <subcellularLocation>
        <location evidence="1">Membrane</location>
        <topology evidence="1">Multi-pass membrane protein</topology>
    </subcellularLocation>
</comment>
<keyword evidence="8" id="KW-0407">Ion channel</keyword>
<accession>A0A4W3HK82</accession>
<evidence type="ECO:0000256" key="7">
    <source>
        <dbReference type="ARBA" id="ARBA00023136"/>
    </source>
</evidence>
<protein>
    <submittedName>
        <fullName evidence="10">Calcium homeostasis modulator 3</fullName>
    </submittedName>
</protein>
<feature type="transmembrane region" description="Helical" evidence="9">
    <location>
        <begin position="21"/>
        <end position="39"/>
    </location>
</feature>
<dbReference type="AlphaFoldDB" id="A0A4W3HK82"/>
<reference evidence="11" key="3">
    <citation type="journal article" date="2014" name="Nature">
        <title>Elephant shark genome provides unique insights into gnathostome evolution.</title>
        <authorList>
            <consortium name="International Elephant Shark Genome Sequencing Consortium"/>
            <person name="Venkatesh B."/>
            <person name="Lee A.P."/>
            <person name="Ravi V."/>
            <person name="Maurya A.K."/>
            <person name="Lian M.M."/>
            <person name="Swann J.B."/>
            <person name="Ohta Y."/>
            <person name="Flajnik M.F."/>
            <person name="Sutoh Y."/>
            <person name="Kasahara M."/>
            <person name="Hoon S."/>
            <person name="Gangu V."/>
            <person name="Roy S.W."/>
            <person name="Irimia M."/>
            <person name="Korzh V."/>
            <person name="Kondrychyn I."/>
            <person name="Lim Z.W."/>
            <person name="Tay B.H."/>
            <person name="Tohari S."/>
            <person name="Kong K.W."/>
            <person name="Ho S."/>
            <person name="Lorente-Galdos B."/>
            <person name="Quilez J."/>
            <person name="Marques-Bonet T."/>
            <person name="Raney B.J."/>
            <person name="Ingham P.W."/>
            <person name="Tay A."/>
            <person name="Hillier L.W."/>
            <person name="Minx P."/>
            <person name="Boehm T."/>
            <person name="Wilson R.K."/>
            <person name="Brenner S."/>
            <person name="Warren W.C."/>
        </authorList>
    </citation>
    <scope>NUCLEOTIDE SEQUENCE [LARGE SCALE GENOMIC DNA]</scope>
</reference>
<organism evidence="10 11">
    <name type="scientific">Callorhinchus milii</name>
    <name type="common">Ghost shark</name>
    <dbReference type="NCBI Taxonomy" id="7868"/>
    <lineage>
        <taxon>Eukaryota</taxon>
        <taxon>Metazoa</taxon>
        <taxon>Chordata</taxon>
        <taxon>Craniata</taxon>
        <taxon>Vertebrata</taxon>
        <taxon>Chondrichthyes</taxon>
        <taxon>Holocephali</taxon>
        <taxon>Chimaeriformes</taxon>
        <taxon>Callorhinchidae</taxon>
        <taxon>Callorhinchus</taxon>
    </lineage>
</organism>
<dbReference type="STRING" id="7868.ENSCMIP00000009909"/>
<evidence type="ECO:0000256" key="1">
    <source>
        <dbReference type="ARBA" id="ARBA00004141"/>
    </source>
</evidence>
<name>A0A4W3HK82_CALMI</name>